<dbReference type="AlphaFoldDB" id="A0AAN1WJ43"/>
<keyword evidence="2" id="KW-0285">Flavoprotein</keyword>
<dbReference type="EMBL" id="AP023086">
    <property type="protein sequence ID" value="BCD98560.1"/>
    <property type="molecule type" value="Genomic_DNA"/>
</dbReference>
<dbReference type="InterPro" id="IPR029039">
    <property type="entry name" value="Flavoprotein-like_sf"/>
</dbReference>
<dbReference type="SUPFAM" id="SSF52218">
    <property type="entry name" value="Flavoproteins"/>
    <property type="match status" value="1"/>
</dbReference>
<evidence type="ECO:0000313" key="6">
    <source>
        <dbReference type="Proteomes" id="UP001320119"/>
    </source>
</evidence>
<reference evidence="5 6" key="1">
    <citation type="journal article" date="2022" name="IScience">
        <title>An ultrasensitive nanofiber-based assay for enzymatic hydrolysis and deep-sea microbial degradation of cellulose.</title>
        <authorList>
            <person name="Tsudome M."/>
            <person name="Tachioka M."/>
            <person name="Miyazaki M."/>
            <person name="Uchimura K."/>
            <person name="Tsuda M."/>
            <person name="Takaki Y."/>
            <person name="Deguchi S."/>
        </authorList>
    </citation>
    <scope>NUCLEOTIDE SEQUENCE [LARGE SCALE GENOMIC DNA]</scope>
    <source>
        <strain evidence="5 6">GE09</strain>
    </source>
</reference>
<evidence type="ECO:0000313" key="5">
    <source>
        <dbReference type="EMBL" id="BCD98560.1"/>
    </source>
</evidence>
<evidence type="ECO:0000256" key="1">
    <source>
        <dbReference type="ARBA" id="ARBA00001917"/>
    </source>
</evidence>
<dbReference type="PROSITE" id="PS50902">
    <property type="entry name" value="FLAVODOXIN_LIKE"/>
    <property type="match status" value="1"/>
</dbReference>
<dbReference type="InterPro" id="IPR008254">
    <property type="entry name" value="Flavodoxin/NO_synth"/>
</dbReference>
<dbReference type="RefSeq" id="WP_236983004.1">
    <property type="nucleotide sequence ID" value="NZ_AP023086.1"/>
</dbReference>
<dbReference type="GO" id="GO:0010181">
    <property type="term" value="F:FMN binding"/>
    <property type="evidence" value="ECO:0007669"/>
    <property type="project" value="InterPro"/>
</dbReference>
<dbReference type="Gene3D" id="3.40.50.360">
    <property type="match status" value="1"/>
</dbReference>
<evidence type="ECO:0000256" key="3">
    <source>
        <dbReference type="ARBA" id="ARBA00022643"/>
    </source>
</evidence>
<dbReference type="GO" id="GO:0016491">
    <property type="term" value="F:oxidoreductase activity"/>
    <property type="evidence" value="ECO:0007669"/>
    <property type="project" value="TreeGrafter"/>
</dbReference>
<dbReference type="Proteomes" id="UP001320119">
    <property type="component" value="Chromosome"/>
</dbReference>
<dbReference type="GO" id="GO:0005829">
    <property type="term" value="C:cytosol"/>
    <property type="evidence" value="ECO:0007669"/>
    <property type="project" value="TreeGrafter"/>
</dbReference>
<proteinExistence type="predicted"/>
<keyword evidence="6" id="KW-1185">Reference proteome</keyword>
<evidence type="ECO:0000256" key="2">
    <source>
        <dbReference type="ARBA" id="ARBA00022630"/>
    </source>
</evidence>
<organism evidence="5 6">
    <name type="scientific">Marinagarivorans cellulosilyticus</name>
    <dbReference type="NCBI Taxonomy" id="2721545"/>
    <lineage>
        <taxon>Bacteria</taxon>
        <taxon>Pseudomonadati</taxon>
        <taxon>Pseudomonadota</taxon>
        <taxon>Gammaproteobacteria</taxon>
        <taxon>Cellvibrionales</taxon>
        <taxon>Cellvibrionaceae</taxon>
        <taxon>Marinagarivorans</taxon>
    </lineage>
</organism>
<accession>A0AAN1WJ43</accession>
<dbReference type="PANTHER" id="PTHR19384">
    <property type="entry name" value="NITRIC OXIDE SYNTHASE-RELATED"/>
    <property type="match status" value="1"/>
</dbReference>
<protein>
    <submittedName>
        <fullName evidence="5">MioC protein</fullName>
    </submittedName>
</protein>
<keyword evidence="3" id="KW-0288">FMN</keyword>
<feature type="domain" description="Flavodoxin-like" evidence="4">
    <location>
        <begin position="4"/>
        <end position="142"/>
    </location>
</feature>
<name>A0AAN1WJ43_9GAMM</name>
<gene>
    <name evidence="5" type="ORF">MARGE09_P2761</name>
</gene>
<evidence type="ECO:0000259" key="4">
    <source>
        <dbReference type="PROSITE" id="PS50902"/>
    </source>
</evidence>
<dbReference type="Pfam" id="PF00258">
    <property type="entry name" value="Flavodoxin_1"/>
    <property type="match status" value="1"/>
</dbReference>
<dbReference type="GO" id="GO:0050660">
    <property type="term" value="F:flavin adenine dinucleotide binding"/>
    <property type="evidence" value="ECO:0007669"/>
    <property type="project" value="TreeGrafter"/>
</dbReference>
<dbReference type="PANTHER" id="PTHR19384:SF128">
    <property type="entry name" value="NADPH OXIDOREDUCTASE A"/>
    <property type="match status" value="1"/>
</dbReference>
<comment type="cofactor">
    <cofactor evidence="1">
        <name>FMN</name>
        <dbReference type="ChEBI" id="CHEBI:58210"/>
    </cofactor>
</comment>
<sequence>MTSIQIIVGTVMGTALDVAEHAESHLQSRFNTSINTDFNDGDIHNADVILICTSNTGVGDLPSNIIPFYTFLCTKCPAIAQKRYGLINLGDSNYPSFGEAGKKLDDAMLDLGAKRVGEPLILDASQSQDYRAITASWLERWITLL</sequence>
<dbReference type="KEGG" id="marq:MARGE09_P2761"/>